<dbReference type="Pfam" id="PF06300">
    <property type="entry name" value="Tsp45I"/>
    <property type="match status" value="1"/>
</dbReference>
<evidence type="ECO:0000313" key="1">
    <source>
        <dbReference type="EMBL" id="CRX37087.1"/>
    </source>
</evidence>
<accession>A0A0G7ZLQ9</accession>
<dbReference type="Proteomes" id="UP000242141">
    <property type="component" value="Unassembled WGS sequence"/>
</dbReference>
<protein>
    <submittedName>
        <fullName evidence="1">Tsp45I type II restriction enzyme</fullName>
    </submittedName>
</protein>
<proteinExistence type="predicted"/>
<sequence length="289" mass="34599">MLKNKEILKLSIENKDEIFIENIKTENWLENNINFYKNFIDLVKSFSTIESSSEKEKIFKKIKKDFLNNEMFSYLDFSSYLFTFNITKSVLKSISESEIKKLLNLYYIERIKLYENLNIPINSAVMQILKDEHSSRKKGKYGQKEISKILLENNFKKFDYLESEKIKNNEFSIKEQEISEICKKEKINFEYKKNNLNKNPDFIFKFDNSFFIGEHKYLKEFGGAQSKQILETIKFISYNENNIYYISIIESFIFEKFFEKNSGELNKILSESKNFYCNKEGFKKLINSL</sequence>
<dbReference type="InterPro" id="IPR010443">
    <property type="entry name" value="Restrct_endonuc_II_Tsp45I"/>
</dbReference>
<keyword evidence="2" id="KW-1185">Reference proteome</keyword>
<gene>
    <name evidence="1" type="ORF">HEPPS_02920</name>
</gene>
<dbReference type="AlphaFoldDB" id="A0A0G7ZLQ9"/>
<organism evidence="1 2">
    <name type="scientific">Candidatus Hepatoplasma crinochetorum</name>
    <dbReference type="NCBI Taxonomy" id="295596"/>
    <lineage>
        <taxon>Bacteria</taxon>
        <taxon>Bacillati</taxon>
        <taxon>Mycoplasmatota</taxon>
        <taxon>Mollicutes</taxon>
        <taxon>Candidatus Hepatoplasmataceae</taxon>
        <taxon>Candidatus Hepatoplasma</taxon>
    </lineage>
</organism>
<dbReference type="EMBL" id="CWGI01000001">
    <property type="protein sequence ID" value="CRX37087.1"/>
    <property type="molecule type" value="Genomic_DNA"/>
</dbReference>
<evidence type="ECO:0000313" key="2">
    <source>
        <dbReference type="Proteomes" id="UP000242141"/>
    </source>
</evidence>
<reference evidence="2" key="1">
    <citation type="submission" date="2015-05" db="EMBL/GenBank/DDBJ databases">
        <authorList>
            <person name="Collingro A."/>
        </authorList>
    </citation>
    <scope>NUCLEOTIDE SEQUENCE [LARGE SCALE GENOMIC DNA]</scope>
    <source>
        <strain evidence="2">Ps</strain>
    </source>
</reference>
<name>A0A0G7ZLQ9_9MOLU</name>